<reference evidence="3 4" key="1">
    <citation type="journal article" date="2021" name="Elife">
        <title>Chloroplast acquisition without the gene transfer in kleptoplastic sea slugs, Plakobranchus ocellatus.</title>
        <authorList>
            <person name="Maeda T."/>
            <person name="Takahashi S."/>
            <person name="Yoshida T."/>
            <person name="Shimamura S."/>
            <person name="Takaki Y."/>
            <person name="Nagai Y."/>
            <person name="Toyoda A."/>
            <person name="Suzuki Y."/>
            <person name="Arimoto A."/>
            <person name="Ishii H."/>
            <person name="Satoh N."/>
            <person name="Nishiyama T."/>
            <person name="Hasebe M."/>
            <person name="Maruyama T."/>
            <person name="Minagawa J."/>
            <person name="Obokata J."/>
            <person name="Shigenobu S."/>
        </authorList>
    </citation>
    <scope>NUCLEOTIDE SEQUENCE [LARGE SCALE GENOMIC DNA]</scope>
</reference>
<feature type="compositionally biased region" description="Low complexity" evidence="1">
    <location>
        <begin position="89"/>
        <end position="105"/>
    </location>
</feature>
<organism evidence="3 4">
    <name type="scientific">Elysia marginata</name>
    <dbReference type="NCBI Taxonomy" id="1093978"/>
    <lineage>
        <taxon>Eukaryota</taxon>
        <taxon>Metazoa</taxon>
        <taxon>Spiralia</taxon>
        <taxon>Lophotrochozoa</taxon>
        <taxon>Mollusca</taxon>
        <taxon>Gastropoda</taxon>
        <taxon>Heterobranchia</taxon>
        <taxon>Euthyneura</taxon>
        <taxon>Panpulmonata</taxon>
        <taxon>Sacoglossa</taxon>
        <taxon>Placobranchoidea</taxon>
        <taxon>Plakobranchidae</taxon>
        <taxon>Elysia</taxon>
    </lineage>
</organism>
<keyword evidence="2" id="KW-0732">Signal</keyword>
<keyword evidence="4" id="KW-1185">Reference proteome</keyword>
<dbReference type="Proteomes" id="UP000762676">
    <property type="component" value="Unassembled WGS sequence"/>
</dbReference>
<evidence type="ECO:0000313" key="4">
    <source>
        <dbReference type="Proteomes" id="UP000762676"/>
    </source>
</evidence>
<dbReference type="EMBL" id="BMAT01006065">
    <property type="protein sequence ID" value="GFS05443.1"/>
    <property type="molecule type" value="Genomic_DNA"/>
</dbReference>
<dbReference type="AlphaFoldDB" id="A0AAV4I506"/>
<evidence type="ECO:0000256" key="1">
    <source>
        <dbReference type="SAM" id="MobiDB-lite"/>
    </source>
</evidence>
<feature type="region of interest" description="Disordered" evidence="1">
    <location>
        <begin position="89"/>
        <end position="124"/>
    </location>
</feature>
<feature type="signal peptide" evidence="2">
    <location>
        <begin position="1"/>
        <end position="21"/>
    </location>
</feature>
<proteinExistence type="predicted"/>
<comment type="caution">
    <text evidence="3">The sequence shown here is derived from an EMBL/GenBank/DDBJ whole genome shotgun (WGS) entry which is preliminary data.</text>
</comment>
<name>A0AAV4I506_9GAST</name>
<protein>
    <submittedName>
        <fullName evidence="3">Uncharacterized protein</fullName>
    </submittedName>
</protein>
<evidence type="ECO:0000313" key="3">
    <source>
        <dbReference type="EMBL" id="GFS05443.1"/>
    </source>
</evidence>
<sequence length="124" mass="13634">MWKEMSLHSVLFLAFLQFIALQNSPPFLNLERDLWTSPLPATYMFVNTQAFNQPDPRDGTLIISSLYPSSETSLLKLSLVVVVAAANTNSSSSFSGSDGRSSSGRNRAKQTGNQMTPDRALVHL</sequence>
<evidence type="ECO:0000256" key="2">
    <source>
        <dbReference type="SAM" id="SignalP"/>
    </source>
</evidence>
<feature type="chain" id="PRO_5043495349" evidence="2">
    <location>
        <begin position="22"/>
        <end position="124"/>
    </location>
</feature>
<accession>A0AAV4I506</accession>
<gene>
    <name evidence="3" type="ORF">ElyMa_002938600</name>
</gene>